<gene>
    <name evidence="3" type="ORF">A3K87_04290</name>
</gene>
<dbReference type="Proteomes" id="UP000077852">
    <property type="component" value="Unassembled WGS sequence"/>
</dbReference>
<dbReference type="RefSeq" id="WP_081271621.1">
    <property type="nucleotide sequence ID" value="NZ_LVHG01000106.1"/>
</dbReference>
<name>A0AA91DGN8_VARPD</name>
<dbReference type="AlphaFoldDB" id="A0AA91DGN8"/>
<reference evidence="3 4" key="1">
    <citation type="submission" date="2016-03" db="EMBL/GenBank/DDBJ databases">
        <title>Genome sequence of Variovorax paradoxus KB5.</title>
        <authorList>
            <person name="Jeong H."/>
            <person name="Hong C.E."/>
            <person name="Jo S.H."/>
            <person name="Park J.M."/>
        </authorList>
    </citation>
    <scope>NUCLEOTIDE SEQUENCE [LARGE SCALE GENOMIC DNA]</scope>
    <source>
        <strain evidence="3 4">KB5</strain>
    </source>
</reference>
<evidence type="ECO:0000313" key="3">
    <source>
        <dbReference type="EMBL" id="OAK55025.1"/>
    </source>
</evidence>
<feature type="region of interest" description="Disordered" evidence="2">
    <location>
        <begin position="226"/>
        <end position="294"/>
    </location>
</feature>
<keyword evidence="1" id="KW-0175">Coiled coil</keyword>
<sequence length="368" mass="41385">MPQHEEAGSRPAIEKSAECAEAEQERLFHWYGATLNARYWLGLANVDSTEAAQLLSGENPDETSETWLEATTWADHAGGAPLMAPQDRRQLLRGFQDVGGKRRLVDWLHLAQTRFWRYDPWIDRYLEAEKNRVERLQQSIMRATRDLTEGETAAADAVDRLHAVRAEIEEWKGKATPTATDFKNQQDALEQLEAEERMLDAAVKNLRGDFAVVNDVSLLRRVVDAAEGRSKARGRNEAKPAGQEKHPPLSPEVLQAIIDGAEPADNPGDPSMRDEQSGAQPARTHTTKTARPRALHAAVKKAMRECDDQTDATEVWNVLHRHCVDELPPFSGISADGHLEYTENNKKKKLRRGNFRRLLQGVLGREAR</sequence>
<dbReference type="EMBL" id="LVHG01000106">
    <property type="protein sequence ID" value="OAK55025.1"/>
    <property type="molecule type" value="Genomic_DNA"/>
</dbReference>
<proteinExistence type="predicted"/>
<feature type="compositionally biased region" description="Basic and acidic residues" evidence="2">
    <location>
        <begin position="226"/>
        <end position="247"/>
    </location>
</feature>
<feature type="compositionally biased region" description="Basic residues" evidence="2">
    <location>
        <begin position="285"/>
        <end position="294"/>
    </location>
</feature>
<accession>A0AA91DGN8</accession>
<protein>
    <submittedName>
        <fullName evidence="3">Uncharacterized protein</fullName>
    </submittedName>
</protein>
<evidence type="ECO:0000256" key="1">
    <source>
        <dbReference type="SAM" id="Coils"/>
    </source>
</evidence>
<comment type="caution">
    <text evidence="3">The sequence shown here is derived from an EMBL/GenBank/DDBJ whole genome shotgun (WGS) entry which is preliminary data.</text>
</comment>
<evidence type="ECO:0000256" key="2">
    <source>
        <dbReference type="SAM" id="MobiDB-lite"/>
    </source>
</evidence>
<feature type="coiled-coil region" evidence="1">
    <location>
        <begin position="182"/>
        <end position="209"/>
    </location>
</feature>
<evidence type="ECO:0000313" key="4">
    <source>
        <dbReference type="Proteomes" id="UP000077852"/>
    </source>
</evidence>
<organism evidence="3 4">
    <name type="scientific">Variovorax paradoxus</name>
    <dbReference type="NCBI Taxonomy" id="34073"/>
    <lineage>
        <taxon>Bacteria</taxon>
        <taxon>Pseudomonadati</taxon>
        <taxon>Pseudomonadota</taxon>
        <taxon>Betaproteobacteria</taxon>
        <taxon>Burkholderiales</taxon>
        <taxon>Comamonadaceae</taxon>
        <taxon>Variovorax</taxon>
    </lineage>
</organism>